<keyword evidence="2" id="KW-1003">Cell membrane</keyword>
<feature type="transmembrane region" description="Helical" evidence="8">
    <location>
        <begin position="185"/>
        <end position="204"/>
    </location>
</feature>
<evidence type="ECO:0000256" key="5">
    <source>
        <dbReference type="ARBA" id="ARBA00022989"/>
    </source>
</evidence>
<evidence type="ECO:0000313" key="9">
    <source>
        <dbReference type="EMBL" id="SIS39093.1"/>
    </source>
</evidence>
<proteinExistence type="inferred from homology"/>
<organism evidence="9 10">
    <name type="scientific">Corynebacterium appendicis CIP 107643</name>
    <dbReference type="NCBI Taxonomy" id="1161099"/>
    <lineage>
        <taxon>Bacteria</taxon>
        <taxon>Bacillati</taxon>
        <taxon>Actinomycetota</taxon>
        <taxon>Actinomycetes</taxon>
        <taxon>Mycobacteriales</taxon>
        <taxon>Corynebacteriaceae</taxon>
        <taxon>Corynebacterium</taxon>
    </lineage>
</organism>
<feature type="transmembrane region" description="Helical" evidence="8">
    <location>
        <begin position="248"/>
        <end position="267"/>
    </location>
</feature>
<evidence type="ECO:0000256" key="2">
    <source>
        <dbReference type="ARBA" id="ARBA00022475"/>
    </source>
</evidence>
<dbReference type="STRING" id="1161099.SAMN05444817_101236"/>
<dbReference type="InterPro" id="IPR018584">
    <property type="entry name" value="GT87"/>
</dbReference>
<feature type="transmembrane region" description="Helical" evidence="8">
    <location>
        <begin position="79"/>
        <end position="97"/>
    </location>
</feature>
<evidence type="ECO:0000256" key="7">
    <source>
        <dbReference type="ARBA" id="ARBA00024033"/>
    </source>
</evidence>
<feature type="transmembrane region" description="Helical" evidence="8">
    <location>
        <begin position="104"/>
        <end position="124"/>
    </location>
</feature>
<evidence type="ECO:0000256" key="6">
    <source>
        <dbReference type="ARBA" id="ARBA00023136"/>
    </source>
</evidence>
<comment type="subcellular location">
    <subcellularLocation>
        <location evidence="1">Cell membrane</location>
        <topology evidence="1">Multi-pass membrane protein</topology>
    </subcellularLocation>
</comment>
<feature type="transmembrane region" description="Helical" evidence="8">
    <location>
        <begin position="326"/>
        <end position="349"/>
    </location>
</feature>
<keyword evidence="5 8" id="KW-1133">Transmembrane helix</keyword>
<dbReference type="AlphaFoldDB" id="A0A1N7IPU2"/>
<name>A0A1N7IPU2_9CORY</name>
<dbReference type="Proteomes" id="UP000186292">
    <property type="component" value="Unassembled WGS sequence"/>
</dbReference>
<evidence type="ECO:0000313" key="10">
    <source>
        <dbReference type="Proteomes" id="UP000186292"/>
    </source>
</evidence>
<evidence type="ECO:0000256" key="4">
    <source>
        <dbReference type="ARBA" id="ARBA00022692"/>
    </source>
</evidence>
<accession>A0A1N7IPU2</accession>
<keyword evidence="3 9" id="KW-0808">Transferase</keyword>
<gene>
    <name evidence="9" type="ORF">SAMN05444817_101236</name>
</gene>
<feature type="transmembrane region" description="Helical" evidence="8">
    <location>
        <begin position="361"/>
        <end position="382"/>
    </location>
</feature>
<feature type="transmembrane region" description="Helical" evidence="8">
    <location>
        <begin position="295"/>
        <end position="314"/>
    </location>
</feature>
<dbReference type="GO" id="GO:0016758">
    <property type="term" value="F:hexosyltransferase activity"/>
    <property type="evidence" value="ECO:0007669"/>
    <property type="project" value="InterPro"/>
</dbReference>
<evidence type="ECO:0000256" key="1">
    <source>
        <dbReference type="ARBA" id="ARBA00004651"/>
    </source>
</evidence>
<keyword evidence="4 8" id="KW-0812">Transmembrane</keyword>
<keyword evidence="10" id="KW-1185">Reference proteome</keyword>
<feature type="transmembrane region" description="Helical" evidence="8">
    <location>
        <begin position="158"/>
        <end position="179"/>
    </location>
</feature>
<sequence length="406" mass="44597">MLVVLIALRYAANYESLNSVFKTDVPLDLWIYMRGGERVTDGVNLYEGAIYNDLPFTYPPFAGMIFAWVSMLDDASVTAIWHTTTIACVMVVVWLCLRRMKVDVNPMSFLLIIPLLAAFFLLGTEPLHATMFWGQINVVLMLLVCLDFLPLKYRLPGIGVGLAAGLKLTPAFFGILFLIQRRWWAAAGSFLTFLVTVGLGFLAVPDAKAFWSDAIFNSGRVGDHTNPGAQSLKSVLVRNLGVESADMWMLAVIAAVAVVAYAAWLAVKLDCIPAAVGITGFGACLVSPFTWYHHWVWIIPVAVTVFVAANQAAAHFACGNAARWQFAGLLSVGALVLVSAPFVGISVAANLLMEWNPDRGFSWMYVPGALVFLAVFLIYALVERRRIALARDRRWLELQRAELGVG</sequence>
<evidence type="ECO:0000256" key="8">
    <source>
        <dbReference type="SAM" id="Phobius"/>
    </source>
</evidence>
<evidence type="ECO:0000256" key="3">
    <source>
        <dbReference type="ARBA" id="ARBA00022679"/>
    </source>
</evidence>
<keyword evidence="6 8" id="KW-0472">Membrane</keyword>
<keyword evidence="9" id="KW-0328">Glycosyltransferase</keyword>
<comment type="similarity">
    <text evidence="7">Belongs to the glycosyltransferase 87 family.</text>
</comment>
<dbReference type="Pfam" id="PF09594">
    <property type="entry name" value="GT87"/>
    <property type="match status" value="1"/>
</dbReference>
<reference evidence="10" key="1">
    <citation type="submission" date="2017-01" db="EMBL/GenBank/DDBJ databases">
        <authorList>
            <person name="Varghese N."/>
            <person name="Submissions S."/>
        </authorList>
    </citation>
    <scope>NUCLEOTIDE SEQUENCE [LARGE SCALE GENOMIC DNA]</scope>
    <source>
        <strain evidence="10">DSM 44531</strain>
    </source>
</reference>
<dbReference type="EMBL" id="FTOF01000001">
    <property type="protein sequence ID" value="SIS39093.1"/>
    <property type="molecule type" value="Genomic_DNA"/>
</dbReference>
<protein>
    <submittedName>
        <fullName evidence="9">Alpha-1,2-mannosyltransferase</fullName>
    </submittedName>
</protein>
<dbReference type="GO" id="GO:0005886">
    <property type="term" value="C:plasma membrane"/>
    <property type="evidence" value="ECO:0007669"/>
    <property type="project" value="UniProtKB-SubCell"/>
</dbReference>